<dbReference type="OrthoDB" id="2151789at2759"/>
<dbReference type="AlphaFoldDB" id="A0A165LBV2"/>
<dbReference type="Gene3D" id="3.40.462.20">
    <property type="match status" value="1"/>
</dbReference>
<proteinExistence type="inferred from homology"/>
<dbReference type="STRING" id="1314783.A0A165LBV2"/>
<organism evidence="6 7">
    <name type="scientific">Daedalea quercina L-15889</name>
    <dbReference type="NCBI Taxonomy" id="1314783"/>
    <lineage>
        <taxon>Eukaryota</taxon>
        <taxon>Fungi</taxon>
        <taxon>Dikarya</taxon>
        <taxon>Basidiomycota</taxon>
        <taxon>Agaricomycotina</taxon>
        <taxon>Agaricomycetes</taxon>
        <taxon>Polyporales</taxon>
        <taxon>Fomitopsis</taxon>
    </lineage>
</organism>
<dbReference type="Pfam" id="PF01565">
    <property type="entry name" value="FAD_binding_4"/>
    <property type="match status" value="1"/>
</dbReference>
<dbReference type="InterPro" id="IPR016166">
    <property type="entry name" value="FAD-bd_PCMH"/>
</dbReference>
<keyword evidence="2" id="KW-0285">Flavoprotein</keyword>
<keyword evidence="3" id="KW-0274">FAD</keyword>
<dbReference type="InterPro" id="IPR050416">
    <property type="entry name" value="FAD-linked_Oxidoreductase"/>
</dbReference>
<reference evidence="6 7" key="1">
    <citation type="journal article" date="2016" name="Mol. Biol. Evol.">
        <title>Comparative Genomics of Early-Diverging Mushroom-Forming Fungi Provides Insights into the Origins of Lignocellulose Decay Capabilities.</title>
        <authorList>
            <person name="Nagy L.G."/>
            <person name="Riley R."/>
            <person name="Tritt A."/>
            <person name="Adam C."/>
            <person name="Daum C."/>
            <person name="Floudas D."/>
            <person name="Sun H."/>
            <person name="Yadav J.S."/>
            <person name="Pangilinan J."/>
            <person name="Larsson K.H."/>
            <person name="Matsuura K."/>
            <person name="Barry K."/>
            <person name="Labutti K."/>
            <person name="Kuo R."/>
            <person name="Ohm R.A."/>
            <person name="Bhattacharya S.S."/>
            <person name="Shirouzu T."/>
            <person name="Yoshinaga Y."/>
            <person name="Martin F.M."/>
            <person name="Grigoriev I.V."/>
            <person name="Hibbett D.S."/>
        </authorList>
    </citation>
    <scope>NUCLEOTIDE SEQUENCE [LARGE SCALE GENOMIC DNA]</scope>
    <source>
        <strain evidence="6 7">L-15889</strain>
    </source>
</reference>
<comment type="similarity">
    <text evidence="1">Belongs to the oxygen-dependent FAD-linked oxidoreductase family.</text>
</comment>
<evidence type="ECO:0000259" key="5">
    <source>
        <dbReference type="PROSITE" id="PS51387"/>
    </source>
</evidence>
<evidence type="ECO:0000313" key="6">
    <source>
        <dbReference type="EMBL" id="KZT64213.1"/>
    </source>
</evidence>
<dbReference type="PANTHER" id="PTHR42973">
    <property type="entry name" value="BINDING OXIDOREDUCTASE, PUTATIVE (AFU_ORTHOLOGUE AFUA_1G17690)-RELATED"/>
    <property type="match status" value="1"/>
</dbReference>
<sequence length="341" mass="37542">MVLGSRATGIGVGGFILGGGYSFLSNEHGLTIDTVRAFEVVLPDGTITTATNTSNSDLFWALKGGYNNFGIVTEFTMDTFPIGQVWGGSVMLPMTDFDAMKNATVQLWQNVTDPKADIMIGFTAAENQTQIEVDLFYNGPSPPAGLFDGFMNISDAAQNMSTMNVRSYLSLVQSSDTNATAGLRGYFDTVSITDISPAFFDATLNETTFWYQKLASEVPDLLVHYDVEPFLRDVYSHAAADSSAWPPRRDQGFTPMLIYYGWSSPDNDELISRVLQQSTTHLTDVALGEGQDIASTPLYNNYALYSNPTERMYGDNLVRLRQIRGRYDSGHIMDLAGGWKF</sequence>
<dbReference type="GO" id="GO:0071949">
    <property type="term" value="F:FAD binding"/>
    <property type="evidence" value="ECO:0007669"/>
    <property type="project" value="InterPro"/>
</dbReference>
<evidence type="ECO:0000313" key="7">
    <source>
        <dbReference type="Proteomes" id="UP000076727"/>
    </source>
</evidence>
<dbReference type="InterPro" id="IPR006094">
    <property type="entry name" value="Oxid_FAD_bind_N"/>
</dbReference>
<dbReference type="PROSITE" id="PS51387">
    <property type="entry name" value="FAD_PCMH"/>
    <property type="match status" value="1"/>
</dbReference>
<dbReference type="Gene3D" id="3.30.465.10">
    <property type="match status" value="1"/>
</dbReference>
<evidence type="ECO:0000256" key="1">
    <source>
        <dbReference type="ARBA" id="ARBA00005466"/>
    </source>
</evidence>
<dbReference type="InterPro" id="IPR036318">
    <property type="entry name" value="FAD-bd_PCMH-like_sf"/>
</dbReference>
<dbReference type="PANTHER" id="PTHR42973:SF13">
    <property type="entry name" value="FAD-BINDING PCMH-TYPE DOMAIN-CONTAINING PROTEIN"/>
    <property type="match status" value="1"/>
</dbReference>
<accession>A0A165LBV2</accession>
<dbReference type="Proteomes" id="UP000076727">
    <property type="component" value="Unassembled WGS sequence"/>
</dbReference>
<feature type="domain" description="FAD-binding PCMH-type" evidence="5">
    <location>
        <begin position="1"/>
        <end position="82"/>
    </location>
</feature>
<dbReference type="InterPro" id="IPR016169">
    <property type="entry name" value="FAD-bd_PCMH_sub2"/>
</dbReference>
<keyword evidence="7" id="KW-1185">Reference proteome</keyword>
<keyword evidence="4" id="KW-0560">Oxidoreductase</keyword>
<gene>
    <name evidence="6" type="ORF">DAEQUDRAFT_45202</name>
</gene>
<evidence type="ECO:0000256" key="3">
    <source>
        <dbReference type="ARBA" id="ARBA00022827"/>
    </source>
</evidence>
<name>A0A165LBV2_9APHY</name>
<evidence type="ECO:0000256" key="2">
    <source>
        <dbReference type="ARBA" id="ARBA00022630"/>
    </source>
</evidence>
<evidence type="ECO:0000256" key="4">
    <source>
        <dbReference type="ARBA" id="ARBA00023002"/>
    </source>
</evidence>
<protein>
    <recommendedName>
        <fullName evidence="5">FAD-binding PCMH-type domain-containing protein</fullName>
    </recommendedName>
</protein>
<dbReference type="SUPFAM" id="SSF56176">
    <property type="entry name" value="FAD-binding/transporter-associated domain-like"/>
    <property type="match status" value="1"/>
</dbReference>
<dbReference type="EMBL" id="KV429136">
    <property type="protein sequence ID" value="KZT64213.1"/>
    <property type="molecule type" value="Genomic_DNA"/>
</dbReference>
<dbReference type="GO" id="GO:0016491">
    <property type="term" value="F:oxidoreductase activity"/>
    <property type="evidence" value="ECO:0007669"/>
    <property type="project" value="UniProtKB-KW"/>
</dbReference>